<sequence length="81" mass="8030">MAARCSGFADAGLVMPAASATAAAVATVAAAALFTCLRKTPPGDGVPGEFPVHPAGGSLVRTYVNPPEYGVCRGVISGLNR</sequence>
<keyword evidence="1" id="KW-0732">Signal</keyword>
<evidence type="ECO:0000313" key="3">
    <source>
        <dbReference type="Proteomes" id="UP000653411"/>
    </source>
</evidence>
<dbReference type="EMBL" id="BMML01000021">
    <property type="protein sequence ID" value="GGN32825.1"/>
    <property type="molecule type" value="Genomic_DNA"/>
</dbReference>
<feature type="chain" id="PRO_5039280870" description="Secreted protein" evidence="1">
    <location>
        <begin position="21"/>
        <end position="81"/>
    </location>
</feature>
<dbReference type="AlphaFoldDB" id="A0A918CV24"/>
<protein>
    <recommendedName>
        <fullName evidence="4">Secreted protein</fullName>
    </recommendedName>
</protein>
<evidence type="ECO:0008006" key="4">
    <source>
        <dbReference type="Google" id="ProtNLM"/>
    </source>
</evidence>
<dbReference type="Proteomes" id="UP000653411">
    <property type="component" value="Unassembled WGS sequence"/>
</dbReference>
<feature type="signal peptide" evidence="1">
    <location>
        <begin position="1"/>
        <end position="20"/>
    </location>
</feature>
<evidence type="ECO:0000313" key="2">
    <source>
        <dbReference type="EMBL" id="GGN32825.1"/>
    </source>
</evidence>
<evidence type="ECO:0000256" key="1">
    <source>
        <dbReference type="SAM" id="SignalP"/>
    </source>
</evidence>
<comment type="caution">
    <text evidence="2">The sequence shown here is derived from an EMBL/GenBank/DDBJ whole genome shotgun (WGS) entry which is preliminary data.</text>
</comment>
<name>A0A918CV24_9ACTN</name>
<proteinExistence type="predicted"/>
<gene>
    <name evidence="2" type="ORF">GCM10011578_071960</name>
</gene>
<reference evidence="2" key="1">
    <citation type="journal article" date="2014" name="Int. J. Syst. Evol. Microbiol.">
        <title>Complete genome sequence of Corynebacterium casei LMG S-19264T (=DSM 44701T), isolated from a smear-ripened cheese.</title>
        <authorList>
            <consortium name="US DOE Joint Genome Institute (JGI-PGF)"/>
            <person name="Walter F."/>
            <person name="Albersmeier A."/>
            <person name="Kalinowski J."/>
            <person name="Ruckert C."/>
        </authorList>
    </citation>
    <scope>NUCLEOTIDE SEQUENCE</scope>
    <source>
        <strain evidence="2">CGMCC 4.7110</strain>
    </source>
</reference>
<organism evidence="2 3">
    <name type="scientific">Streptomyces fuscichromogenes</name>
    <dbReference type="NCBI Taxonomy" id="1324013"/>
    <lineage>
        <taxon>Bacteria</taxon>
        <taxon>Bacillati</taxon>
        <taxon>Actinomycetota</taxon>
        <taxon>Actinomycetes</taxon>
        <taxon>Kitasatosporales</taxon>
        <taxon>Streptomycetaceae</taxon>
        <taxon>Streptomyces</taxon>
    </lineage>
</organism>
<reference evidence="2" key="2">
    <citation type="submission" date="2020-09" db="EMBL/GenBank/DDBJ databases">
        <authorList>
            <person name="Sun Q."/>
            <person name="Zhou Y."/>
        </authorList>
    </citation>
    <scope>NUCLEOTIDE SEQUENCE</scope>
    <source>
        <strain evidence="2">CGMCC 4.7110</strain>
    </source>
</reference>
<accession>A0A918CV24</accession>
<keyword evidence="3" id="KW-1185">Reference proteome</keyword>